<dbReference type="EMBL" id="ML004932">
    <property type="protein sequence ID" value="RKP21730.1"/>
    <property type="molecule type" value="Genomic_DNA"/>
</dbReference>
<dbReference type="Proteomes" id="UP000281549">
    <property type="component" value="Unassembled WGS sequence"/>
</dbReference>
<evidence type="ECO:0000313" key="2">
    <source>
        <dbReference type="EMBL" id="EPZ31298.1"/>
    </source>
</evidence>
<dbReference type="Proteomes" id="UP000030755">
    <property type="component" value="Unassembled WGS sequence"/>
</dbReference>
<keyword evidence="4" id="KW-1185">Reference proteome</keyword>
<reference evidence="2 4" key="1">
    <citation type="journal article" date="2013" name="Curr. Biol.">
        <title>Shared signatures of parasitism and phylogenomics unite Cryptomycota and microsporidia.</title>
        <authorList>
            <person name="James T.Y."/>
            <person name="Pelin A."/>
            <person name="Bonen L."/>
            <person name="Ahrendt S."/>
            <person name="Sain D."/>
            <person name="Corradi N."/>
            <person name="Stajich J.E."/>
        </authorList>
    </citation>
    <scope>NUCLEOTIDE SEQUENCE [LARGE SCALE GENOMIC DNA]</scope>
    <source>
        <strain evidence="2">CSF55</strain>
        <strain evidence="2">CSF55</strain>
    </source>
</reference>
<proteinExistence type="predicted"/>
<sequence>MVKEPLFGSSFYKANLRTDPNGGLMSPCTMKVLFKDSSVYTFSDIVKSERFKAEQENLFVPLPDEPLPAYTKSDDSFDSITPPLYDH</sequence>
<reference evidence="5" key="2">
    <citation type="journal article" date="2018" name="Nat. Microbiol.">
        <title>Leveraging single-cell genomics to expand the fungal tree of life.</title>
        <authorList>
            <person name="Ahrendt S.R."/>
            <person name="Quandt C.A."/>
            <person name="Ciobanu D."/>
            <person name="Clum A."/>
            <person name="Salamov A."/>
            <person name="Andreopoulos B."/>
            <person name="Cheng J.F."/>
            <person name="Woyke T."/>
            <person name="Pelin A."/>
            <person name="Henrissat B."/>
            <person name="Reynolds N.K."/>
            <person name="Benny G.L."/>
            <person name="Smith M.E."/>
            <person name="James T.Y."/>
            <person name="Grigoriev I.V."/>
        </authorList>
    </citation>
    <scope>NUCLEOTIDE SEQUENCE [LARGE SCALE GENOMIC DNA]</scope>
    <source>
        <strain evidence="5">CSF55</strain>
    </source>
</reference>
<evidence type="ECO:0000313" key="3">
    <source>
        <dbReference type="EMBL" id="RKP21730.1"/>
    </source>
</evidence>
<name>A0A075ARY1_ROZAC</name>
<dbReference type="HOGENOM" id="CLU_2484584_0_0_1"/>
<dbReference type="EMBL" id="KE561265">
    <property type="protein sequence ID" value="EPZ31298.1"/>
    <property type="molecule type" value="Genomic_DNA"/>
</dbReference>
<evidence type="ECO:0000313" key="4">
    <source>
        <dbReference type="Proteomes" id="UP000030755"/>
    </source>
</evidence>
<organism evidence="2 4">
    <name type="scientific">Rozella allomycis (strain CSF55)</name>
    <dbReference type="NCBI Taxonomy" id="988480"/>
    <lineage>
        <taxon>Eukaryota</taxon>
        <taxon>Fungi</taxon>
        <taxon>Fungi incertae sedis</taxon>
        <taxon>Cryptomycota</taxon>
        <taxon>Cryptomycota incertae sedis</taxon>
        <taxon>Rozella</taxon>
    </lineage>
</organism>
<dbReference type="AlphaFoldDB" id="A0A075ARY1"/>
<gene>
    <name evidence="2" type="ORF">O9G_000943</name>
    <name evidence="3" type="ORF">ROZALSC1DRAFT_26872</name>
</gene>
<accession>A0A075ARY1</accession>
<feature type="region of interest" description="Disordered" evidence="1">
    <location>
        <begin position="65"/>
        <end position="87"/>
    </location>
</feature>
<reference evidence="3" key="3">
    <citation type="submission" date="2018-08" db="EMBL/GenBank/DDBJ databases">
        <title>Leveraging single-cell genomics to expand the Fungal Tree of Life.</title>
        <authorList>
            <consortium name="DOE Joint Genome Institute"/>
            <person name="Ahrendt S.R."/>
            <person name="Quandt C.A."/>
            <person name="Ciobanu D."/>
            <person name="Clum A."/>
            <person name="Salamov A."/>
            <person name="Andreopoulos B."/>
            <person name="Cheng J.-F."/>
            <person name="Woyke T."/>
            <person name="Pelin A."/>
            <person name="Henrissat B."/>
            <person name="Reynolds N."/>
            <person name="Benny G.L."/>
            <person name="Smith M.E."/>
            <person name="James T.Y."/>
            <person name="Grigoriev I.V."/>
        </authorList>
    </citation>
    <scope>NUCLEOTIDE SEQUENCE</scope>
    <source>
        <strain evidence="3">CSF55</strain>
    </source>
</reference>
<protein>
    <submittedName>
        <fullName evidence="2">Uncharacterized protein</fullName>
    </submittedName>
</protein>
<evidence type="ECO:0000256" key="1">
    <source>
        <dbReference type="SAM" id="MobiDB-lite"/>
    </source>
</evidence>
<evidence type="ECO:0000313" key="5">
    <source>
        <dbReference type="Proteomes" id="UP000281549"/>
    </source>
</evidence>